<keyword evidence="7" id="KW-0663">Pyridoxal phosphate</keyword>
<dbReference type="InterPro" id="IPR016454">
    <property type="entry name" value="Cysteine_dSase"/>
</dbReference>
<comment type="caution">
    <text evidence="12">The sequence shown here is derived from an EMBL/GenBank/DDBJ whole genome shotgun (WGS) entry which is preliminary data.</text>
</comment>
<evidence type="ECO:0000256" key="3">
    <source>
        <dbReference type="ARBA" id="ARBA00006490"/>
    </source>
</evidence>
<dbReference type="GO" id="GO:0046872">
    <property type="term" value="F:metal ion binding"/>
    <property type="evidence" value="ECO:0007669"/>
    <property type="project" value="UniProtKB-KW"/>
</dbReference>
<keyword evidence="8" id="KW-0408">Iron</keyword>
<dbReference type="SUPFAM" id="SSF53383">
    <property type="entry name" value="PLP-dependent transferases"/>
    <property type="match status" value="1"/>
</dbReference>
<comment type="cofactor">
    <cofactor evidence="1">
        <name>pyridoxal 5'-phosphate</name>
        <dbReference type="ChEBI" id="CHEBI:597326"/>
    </cofactor>
</comment>
<keyword evidence="9" id="KW-0411">Iron-sulfur</keyword>
<evidence type="ECO:0000256" key="6">
    <source>
        <dbReference type="ARBA" id="ARBA00022723"/>
    </source>
</evidence>
<gene>
    <name evidence="12" type="ORF">F1654_00080</name>
</gene>
<dbReference type="PANTHER" id="PTHR11601">
    <property type="entry name" value="CYSTEINE DESULFURYLASE FAMILY MEMBER"/>
    <property type="match status" value="1"/>
</dbReference>
<dbReference type="Proteomes" id="UP000325122">
    <property type="component" value="Unassembled WGS sequence"/>
</dbReference>
<comment type="similarity">
    <text evidence="3">Belongs to the class-V pyridoxal-phosphate-dependent aminotransferase family. NifS/IscS subfamily.</text>
</comment>
<organism evidence="12 13">
    <name type="scientific">Alkalicaulis satelles</name>
    <dbReference type="NCBI Taxonomy" id="2609175"/>
    <lineage>
        <taxon>Bacteria</taxon>
        <taxon>Pseudomonadati</taxon>
        <taxon>Pseudomonadota</taxon>
        <taxon>Alphaproteobacteria</taxon>
        <taxon>Maricaulales</taxon>
        <taxon>Maricaulaceae</taxon>
        <taxon>Alkalicaulis</taxon>
    </lineage>
</organism>
<evidence type="ECO:0000256" key="1">
    <source>
        <dbReference type="ARBA" id="ARBA00001933"/>
    </source>
</evidence>
<evidence type="ECO:0000256" key="2">
    <source>
        <dbReference type="ARBA" id="ARBA00003120"/>
    </source>
</evidence>
<dbReference type="InterPro" id="IPR015424">
    <property type="entry name" value="PyrdxlP-dep_Trfase"/>
</dbReference>
<dbReference type="Pfam" id="PF00266">
    <property type="entry name" value="Aminotran_5"/>
    <property type="match status" value="1"/>
</dbReference>
<dbReference type="GO" id="GO:0051536">
    <property type="term" value="F:iron-sulfur cluster binding"/>
    <property type="evidence" value="ECO:0007669"/>
    <property type="project" value="UniProtKB-KW"/>
</dbReference>
<feature type="domain" description="Aminotransferase class V" evidence="11">
    <location>
        <begin position="3"/>
        <end position="360"/>
    </location>
</feature>
<evidence type="ECO:0000259" key="11">
    <source>
        <dbReference type="Pfam" id="PF00266"/>
    </source>
</evidence>
<evidence type="ECO:0000313" key="13">
    <source>
        <dbReference type="Proteomes" id="UP000325122"/>
    </source>
</evidence>
<keyword evidence="6" id="KW-0479">Metal-binding</keyword>
<dbReference type="GO" id="GO:0031071">
    <property type="term" value="F:cysteine desulfurase activity"/>
    <property type="evidence" value="ECO:0007669"/>
    <property type="project" value="UniProtKB-EC"/>
</dbReference>
<dbReference type="Gene3D" id="3.90.1150.10">
    <property type="entry name" value="Aspartate Aminotransferase, domain 1"/>
    <property type="match status" value="1"/>
</dbReference>
<dbReference type="Gene3D" id="3.40.640.10">
    <property type="entry name" value="Type I PLP-dependent aspartate aminotransferase-like (Major domain)"/>
    <property type="match status" value="1"/>
</dbReference>
<evidence type="ECO:0000256" key="9">
    <source>
        <dbReference type="ARBA" id="ARBA00023014"/>
    </source>
</evidence>
<protein>
    <recommendedName>
        <fullName evidence="4">Cysteine desulfurase</fullName>
    </recommendedName>
</protein>
<evidence type="ECO:0000256" key="10">
    <source>
        <dbReference type="ARBA" id="ARBA00050776"/>
    </source>
</evidence>
<dbReference type="InterPro" id="IPR015421">
    <property type="entry name" value="PyrdxlP-dep_Trfase_major"/>
</dbReference>
<evidence type="ECO:0000256" key="8">
    <source>
        <dbReference type="ARBA" id="ARBA00023004"/>
    </source>
</evidence>
<evidence type="ECO:0000313" key="12">
    <source>
        <dbReference type="EMBL" id="KAA5804447.1"/>
    </source>
</evidence>
<evidence type="ECO:0000256" key="7">
    <source>
        <dbReference type="ARBA" id="ARBA00022898"/>
    </source>
</evidence>
<keyword evidence="13" id="KW-1185">Reference proteome</keyword>
<proteinExistence type="inferred from homology"/>
<reference evidence="12 13" key="1">
    <citation type="submission" date="2019-09" db="EMBL/GenBank/DDBJ databases">
        <authorList>
            <person name="Kevbrin V."/>
            <person name="Grouzdev D.S."/>
        </authorList>
    </citation>
    <scope>NUCLEOTIDE SEQUENCE [LARGE SCALE GENOMIC DNA]</scope>
    <source>
        <strain evidence="12 13">G-192</strain>
    </source>
</reference>
<evidence type="ECO:0000256" key="4">
    <source>
        <dbReference type="ARBA" id="ARBA00013558"/>
    </source>
</evidence>
<comment type="function">
    <text evidence="2">Catalyzes the removal of elemental sulfur atoms from cysteine to produce alanine. Seems to participate in the biosynthesis of the nitrogenase metalloclusters by providing the inorganic sulfur required for the Fe-S core formation.</text>
</comment>
<dbReference type="RefSeq" id="WP_150021478.1">
    <property type="nucleotide sequence ID" value="NZ_VWOJ01000001.1"/>
</dbReference>
<dbReference type="PIRSF" id="PIRSF005572">
    <property type="entry name" value="NifS"/>
    <property type="match status" value="1"/>
</dbReference>
<dbReference type="InterPro" id="IPR015422">
    <property type="entry name" value="PyrdxlP-dep_Trfase_small"/>
</dbReference>
<dbReference type="AlphaFoldDB" id="A0A5M6ZL87"/>
<dbReference type="EMBL" id="VWOJ01000001">
    <property type="protein sequence ID" value="KAA5804447.1"/>
    <property type="molecule type" value="Genomic_DNA"/>
</dbReference>
<dbReference type="PANTHER" id="PTHR11601:SF34">
    <property type="entry name" value="CYSTEINE DESULFURASE"/>
    <property type="match status" value="1"/>
</dbReference>
<dbReference type="InterPro" id="IPR000192">
    <property type="entry name" value="Aminotrans_V_dom"/>
</dbReference>
<dbReference type="Gene3D" id="1.10.260.50">
    <property type="match status" value="1"/>
</dbReference>
<accession>A0A5M6ZL87</accession>
<comment type="catalytic activity">
    <reaction evidence="10">
        <text>(sulfur carrier)-H + L-cysteine = (sulfur carrier)-SH + L-alanine</text>
        <dbReference type="Rhea" id="RHEA:43892"/>
        <dbReference type="Rhea" id="RHEA-COMP:14737"/>
        <dbReference type="Rhea" id="RHEA-COMP:14739"/>
        <dbReference type="ChEBI" id="CHEBI:29917"/>
        <dbReference type="ChEBI" id="CHEBI:35235"/>
        <dbReference type="ChEBI" id="CHEBI:57972"/>
        <dbReference type="ChEBI" id="CHEBI:64428"/>
        <dbReference type="EC" id="2.8.1.7"/>
    </reaction>
</comment>
<keyword evidence="5" id="KW-0808">Transferase</keyword>
<evidence type="ECO:0000256" key="5">
    <source>
        <dbReference type="ARBA" id="ARBA00022679"/>
    </source>
</evidence>
<name>A0A5M6ZL87_9PROT</name>
<sequence>MSVYLDHNASAPLRPEARAAITAALDACGNPSSVHRDGRAARARLETARGAIARAMTARAEDVIFTSGGTEANNLAIAAAKAAGAQRIIHAAFEHDAVIAPAAASDLPVEIWPVRSTGVADLDWLEDRLARGGDERLLIVLMAANNETGVIQPVAEAGRMAREAGHYFHVDAVQIAGKAPFDFAGSLAHFAALSAHKCGGPMGVGALIAACDAGVNAQIRGGGQESFRRAGTQNLPGIAGFAAALDAALADRDEPARIAAIRDAMEARLLEAGANVTVWGADAPRLPGTSCLSAPGWLSEIQVIALDLAGFAVSAGAACSSGKVRRSKVLDAMGAGAEHAQCALRVSYGWSSTMDEAEAFASAWIAAHAKASSAPALRAAI</sequence>